<feature type="domain" description="Zn(2)-C6 fungal-type" evidence="5">
    <location>
        <begin position="21"/>
        <end position="52"/>
    </location>
</feature>
<dbReference type="Pfam" id="PF00172">
    <property type="entry name" value="Zn_clus"/>
    <property type="match status" value="1"/>
</dbReference>
<evidence type="ECO:0000259" key="5">
    <source>
        <dbReference type="PROSITE" id="PS50048"/>
    </source>
</evidence>
<evidence type="ECO:0000256" key="4">
    <source>
        <dbReference type="SAM" id="MobiDB-lite"/>
    </source>
</evidence>
<evidence type="ECO:0000313" key="6">
    <source>
        <dbReference type="EMBL" id="CCK67918.1"/>
    </source>
</evidence>
<evidence type="ECO:0000256" key="3">
    <source>
        <dbReference type="ARBA" id="ARBA00023242"/>
    </source>
</evidence>
<keyword evidence="1" id="KW-0479">Metal-binding</keyword>
<dbReference type="CDD" id="cd00067">
    <property type="entry name" value="GAL4"/>
    <property type="match status" value="1"/>
</dbReference>
<dbReference type="Pfam" id="PF04082">
    <property type="entry name" value="Fungal_trans"/>
    <property type="match status" value="1"/>
</dbReference>
<dbReference type="SUPFAM" id="SSF57701">
    <property type="entry name" value="Zn2/Cys6 DNA-binding domain"/>
    <property type="match status" value="1"/>
</dbReference>
<dbReference type="GeneID" id="34523553"/>
<evidence type="ECO:0000256" key="1">
    <source>
        <dbReference type="ARBA" id="ARBA00022723"/>
    </source>
</evidence>
<keyword evidence="3" id="KW-0539">Nucleus</keyword>
<dbReference type="PANTHER" id="PTHR31405">
    <property type="entry name" value="TRANSCRIPTION FACTOR PDR8-RELATED"/>
    <property type="match status" value="1"/>
</dbReference>
<proteinExistence type="predicted"/>
<dbReference type="SMART" id="SM00066">
    <property type="entry name" value="GAL4"/>
    <property type="match status" value="1"/>
</dbReference>
<dbReference type="EMBL" id="HE978314">
    <property type="protein sequence ID" value="CCK67918.1"/>
    <property type="molecule type" value="Genomic_DNA"/>
</dbReference>
<gene>
    <name evidence="6" type="primary">KNAG0A02290</name>
    <name evidence="6" type="ordered locus">KNAG_0A02290</name>
</gene>
<dbReference type="InterPro" id="IPR052693">
    <property type="entry name" value="Yeast_MDR_Regulatory"/>
</dbReference>
<dbReference type="PROSITE" id="PS50048">
    <property type="entry name" value="ZN2_CY6_FUNGAL_2"/>
    <property type="match status" value="1"/>
</dbReference>
<dbReference type="GO" id="GO:0003677">
    <property type="term" value="F:DNA binding"/>
    <property type="evidence" value="ECO:0007669"/>
    <property type="project" value="InterPro"/>
</dbReference>
<dbReference type="HOGENOM" id="CLU_010594_0_0_1"/>
<keyword evidence="2" id="KW-0862">Zinc</keyword>
<name>J7RED6_HUIN7</name>
<dbReference type="InterPro" id="IPR036864">
    <property type="entry name" value="Zn2-C6_fun-type_DNA-bd_sf"/>
</dbReference>
<dbReference type="GO" id="GO:0006351">
    <property type="term" value="P:DNA-templated transcription"/>
    <property type="evidence" value="ECO:0007669"/>
    <property type="project" value="InterPro"/>
</dbReference>
<dbReference type="CDD" id="cd12148">
    <property type="entry name" value="fungal_TF_MHR"/>
    <property type="match status" value="1"/>
</dbReference>
<dbReference type="OrthoDB" id="4356994at2759"/>
<dbReference type="Gene3D" id="4.10.240.10">
    <property type="entry name" value="Zn(2)-C6 fungal-type DNA-binding domain"/>
    <property type="match status" value="1"/>
</dbReference>
<feature type="region of interest" description="Disordered" evidence="4">
    <location>
        <begin position="690"/>
        <end position="719"/>
    </location>
</feature>
<dbReference type="KEGG" id="kng:KNAG_0A02290"/>
<dbReference type="RefSeq" id="XP_022462164.1">
    <property type="nucleotide sequence ID" value="XM_022606530.1"/>
</dbReference>
<dbReference type="PANTHER" id="PTHR31405:SF8">
    <property type="entry name" value="TRANSCRIPTION FACTOR PDR8-RELATED"/>
    <property type="match status" value="1"/>
</dbReference>
<dbReference type="InterPro" id="IPR001138">
    <property type="entry name" value="Zn2Cys6_DnaBD"/>
</dbReference>
<reference evidence="7" key="2">
    <citation type="submission" date="2012-08" db="EMBL/GenBank/DDBJ databases">
        <title>Genome sequence of Kazachstania naganishii.</title>
        <authorList>
            <person name="Gordon J.L."/>
            <person name="Armisen D."/>
            <person name="Proux-Wera E."/>
            <person name="OhEigeartaigh S.S."/>
            <person name="Byrne K.P."/>
            <person name="Wolfe K.H."/>
        </authorList>
    </citation>
    <scope>NUCLEOTIDE SEQUENCE [LARGE SCALE GENOMIC DNA]</scope>
    <source>
        <strain evidence="7">ATCC MYA-139 / BCRC 22969 / CBS 8797 / CCRC 22969 / KCTC 17520 / NBRC 10181 / NCYC 3082</strain>
    </source>
</reference>
<dbReference type="Proteomes" id="UP000006310">
    <property type="component" value="Chromosome 1"/>
</dbReference>
<dbReference type="GO" id="GO:0000981">
    <property type="term" value="F:DNA-binding transcription factor activity, RNA polymerase II-specific"/>
    <property type="evidence" value="ECO:0007669"/>
    <property type="project" value="InterPro"/>
</dbReference>
<protein>
    <recommendedName>
        <fullName evidence="5">Zn(2)-C6 fungal-type domain-containing protein</fullName>
    </recommendedName>
</protein>
<dbReference type="AlphaFoldDB" id="J7RED6"/>
<keyword evidence="7" id="KW-1185">Reference proteome</keyword>
<dbReference type="InterPro" id="IPR007219">
    <property type="entry name" value="XnlR_reg_dom"/>
</dbReference>
<organism evidence="6 7">
    <name type="scientific">Huiozyma naganishii (strain ATCC MYA-139 / BCRC 22969 / CBS 8797 / KCTC 17520 / NBRC 10181 / NCYC 3082 / Yp74L-3)</name>
    <name type="common">Yeast</name>
    <name type="synonym">Kazachstania naganishii</name>
    <dbReference type="NCBI Taxonomy" id="1071383"/>
    <lineage>
        <taxon>Eukaryota</taxon>
        <taxon>Fungi</taxon>
        <taxon>Dikarya</taxon>
        <taxon>Ascomycota</taxon>
        <taxon>Saccharomycotina</taxon>
        <taxon>Saccharomycetes</taxon>
        <taxon>Saccharomycetales</taxon>
        <taxon>Saccharomycetaceae</taxon>
        <taxon>Huiozyma</taxon>
    </lineage>
</organism>
<evidence type="ECO:0000313" key="7">
    <source>
        <dbReference type="Proteomes" id="UP000006310"/>
    </source>
</evidence>
<dbReference type="OMA" id="YNSGWEE"/>
<reference evidence="6 7" key="1">
    <citation type="journal article" date="2011" name="Proc. Natl. Acad. Sci. U.S.A.">
        <title>Evolutionary erosion of yeast sex chromosomes by mating-type switching accidents.</title>
        <authorList>
            <person name="Gordon J.L."/>
            <person name="Armisen D."/>
            <person name="Proux-Wera E."/>
            <person name="Oheigeartaigh S.S."/>
            <person name="Byrne K.P."/>
            <person name="Wolfe K.H."/>
        </authorList>
    </citation>
    <scope>NUCLEOTIDE SEQUENCE [LARGE SCALE GENOMIC DNA]</scope>
    <source>
        <strain evidence="7">ATCC MYA-139 / BCRC 22969 / CBS 8797 / CCRC 22969 / KCTC 17520 / NBRC 10181 / NCYC 3082</strain>
    </source>
</reference>
<sequence length="800" mass="91363">MKGPQSDSAVHKQTRRKPVKSCAFCRQRKLKCDHQRPLCSSCRARGLSSCVYALNKFEDCAGPVTPDPVPSNVPELLDNSRIVASLLRQVTSLQEQLAEKNRLLDYGSGSAGSHTADNSPQGIVSKPWNPLNKFYYFQCKGSGRRILYGPTSFRTNLHNHRFGFGEKYEQIWAKIKVERNKWKQSHPGSSSLQELLNIEDEHTPNTRSLIQEVCASLPSFETCVDLINTFFDPVYSQLFLVNKVLDKHKIMHDFHSSFIPTNEELLPDGGRRIVFLVPSTKKNYYKIGVILMILSWNLFHRDTPTAITKFIVYLTGQSTGKTFFIERAQLLFLSSYYFKTFVQNVDDTHTINTISLLVSTALSLGLDRDIALIYKGQENVVGSIKSLRNLWYSIVFLDLESSFRLGRPLMLSHIDLDYETAETAEVEDDDYIEKLKKFIKLTRPFQRQAMAKRGIPQLEMFCDKIIDFVETCLPPVGDFLNKKKFNNISFYDVQILSLALEMIMGFNNLRFSVMEELCPQVKATNLQSGMYTFALLKALGDRCFELDQKYFPQMIGDGYKYLPPYLTLLTNLSGGLFARTTSIISAILYCHLTMFENNDFIFVKNVNKFKWDLSTLKPPKRMLKVPLLAAINKYKEISDAWMNPKDEVKRQIGMRSYGFVITKHMYFTVRTVLDKALEYRKMAENSWASQLNANPDHSAVQTREMSPSPANQTEQGVEPPVSYRFHSPELDLLLTNQMQNDLASIDGSTSGSDTVQVKGLCTEKEAEMLQMITDEFWQSYNSGWEELVNNPGTIPLLDSN</sequence>
<evidence type="ECO:0000256" key="2">
    <source>
        <dbReference type="ARBA" id="ARBA00022833"/>
    </source>
</evidence>
<dbReference type="PROSITE" id="PS00463">
    <property type="entry name" value="ZN2_CY6_FUNGAL_1"/>
    <property type="match status" value="1"/>
</dbReference>
<dbReference type="eggNOG" id="ENOG502SJDI">
    <property type="taxonomic scope" value="Eukaryota"/>
</dbReference>
<dbReference type="SMART" id="SM00906">
    <property type="entry name" value="Fungal_trans"/>
    <property type="match status" value="1"/>
</dbReference>
<accession>J7RED6</accession>
<feature type="compositionally biased region" description="Polar residues" evidence="4">
    <location>
        <begin position="690"/>
        <end position="715"/>
    </location>
</feature>
<dbReference type="GO" id="GO:0008270">
    <property type="term" value="F:zinc ion binding"/>
    <property type="evidence" value="ECO:0007669"/>
    <property type="project" value="InterPro"/>
</dbReference>